<feature type="transmembrane region" description="Helical" evidence="1">
    <location>
        <begin position="204"/>
        <end position="224"/>
    </location>
</feature>
<dbReference type="RefSeq" id="WP_202007424.1">
    <property type="nucleotide sequence ID" value="NZ_JAERRB010000001.1"/>
</dbReference>
<keyword evidence="1" id="KW-1133">Transmembrane helix</keyword>
<evidence type="ECO:0008006" key="4">
    <source>
        <dbReference type="Google" id="ProtNLM"/>
    </source>
</evidence>
<accession>A0ABS1KLQ2</accession>
<feature type="transmembrane region" description="Helical" evidence="1">
    <location>
        <begin position="20"/>
        <end position="40"/>
    </location>
</feature>
<reference evidence="2 3" key="1">
    <citation type="submission" date="2021-01" db="EMBL/GenBank/DDBJ databases">
        <title>Chryseolinea sp. Jin1 Genome sequencing and assembly.</title>
        <authorList>
            <person name="Kim I."/>
        </authorList>
    </citation>
    <scope>NUCLEOTIDE SEQUENCE [LARGE SCALE GENOMIC DNA]</scope>
    <source>
        <strain evidence="2 3">Jin1</strain>
    </source>
</reference>
<keyword evidence="1" id="KW-0472">Membrane</keyword>
<protein>
    <recommendedName>
        <fullName evidence="4">ABC transporter permease</fullName>
    </recommendedName>
</protein>
<feature type="transmembrane region" description="Helical" evidence="1">
    <location>
        <begin position="302"/>
        <end position="322"/>
    </location>
</feature>
<feature type="transmembrane region" description="Helical" evidence="1">
    <location>
        <begin position="146"/>
        <end position="164"/>
    </location>
</feature>
<feature type="transmembrane region" description="Helical" evidence="1">
    <location>
        <begin position="115"/>
        <end position="140"/>
    </location>
</feature>
<evidence type="ECO:0000313" key="3">
    <source>
        <dbReference type="Proteomes" id="UP000613030"/>
    </source>
</evidence>
<sequence length="373" mass="43072">MQSPITTVLLKLFPRGFFRAHAGLLLFLFVSILSYCFYIQVLNDILPEWSTFFHLLVTLTFVSDPIMMAIVFFVWLLYALKSWHFVAGQLQLPQHQFLRYSVTASSPVTQFKSWFVVQLVIFIPAIAYGVVAMGIGLLFGHFVVPLIIPVYITLLLALSAWVYVRLMNRVVDGGQQTFLLKLTHQWRKPLFSFTLYHLLDGQRLTFVVTKILSALTLAAMLHLFALEGLAFRTIAIGVLSIATSHAVLIFQARRFEEERMSFVRNFPLSPRLRYAHFAAVALILLLPECFWLFTMFPIAEALLHMLFSISMMMLFYGLLYGIGTNMKHYLWWVFGLFVLYFIFILYSLVPALIVLNVIISLRLFYRNYFAHSA</sequence>
<feature type="transmembrane region" description="Helical" evidence="1">
    <location>
        <begin position="52"/>
        <end position="80"/>
    </location>
</feature>
<keyword evidence="3" id="KW-1185">Reference proteome</keyword>
<evidence type="ECO:0000256" key="1">
    <source>
        <dbReference type="SAM" id="Phobius"/>
    </source>
</evidence>
<dbReference type="Proteomes" id="UP000613030">
    <property type="component" value="Unassembled WGS sequence"/>
</dbReference>
<name>A0ABS1KLQ2_9BACT</name>
<feature type="transmembrane region" description="Helical" evidence="1">
    <location>
        <begin position="329"/>
        <end position="359"/>
    </location>
</feature>
<organism evidence="2 3">
    <name type="scientific">Chryseolinea lacunae</name>
    <dbReference type="NCBI Taxonomy" id="2801331"/>
    <lineage>
        <taxon>Bacteria</taxon>
        <taxon>Pseudomonadati</taxon>
        <taxon>Bacteroidota</taxon>
        <taxon>Cytophagia</taxon>
        <taxon>Cytophagales</taxon>
        <taxon>Fulvivirgaceae</taxon>
        <taxon>Chryseolinea</taxon>
    </lineage>
</organism>
<comment type="caution">
    <text evidence="2">The sequence shown here is derived from an EMBL/GenBank/DDBJ whole genome shotgun (WGS) entry which is preliminary data.</text>
</comment>
<dbReference type="EMBL" id="JAERRB010000001">
    <property type="protein sequence ID" value="MBL0740270.1"/>
    <property type="molecule type" value="Genomic_DNA"/>
</dbReference>
<keyword evidence="1" id="KW-0812">Transmembrane</keyword>
<gene>
    <name evidence="2" type="ORF">JI741_03535</name>
</gene>
<evidence type="ECO:0000313" key="2">
    <source>
        <dbReference type="EMBL" id="MBL0740270.1"/>
    </source>
</evidence>
<feature type="transmembrane region" description="Helical" evidence="1">
    <location>
        <begin position="274"/>
        <end position="296"/>
    </location>
</feature>
<proteinExistence type="predicted"/>
<feature type="transmembrane region" description="Helical" evidence="1">
    <location>
        <begin position="230"/>
        <end position="253"/>
    </location>
</feature>